<evidence type="ECO:0000256" key="9">
    <source>
        <dbReference type="ARBA" id="ARBA00043149"/>
    </source>
</evidence>
<evidence type="ECO:0000259" key="12">
    <source>
        <dbReference type="Pfam" id="PF02782"/>
    </source>
</evidence>
<dbReference type="AlphaFoldDB" id="A0A9W4RVU9"/>
<evidence type="ECO:0000256" key="10">
    <source>
        <dbReference type="RuleBase" id="RU003733"/>
    </source>
</evidence>
<dbReference type="InterPro" id="IPR005999">
    <property type="entry name" value="Glycerol_kin"/>
</dbReference>
<proteinExistence type="inferred from homology"/>
<dbReference type="Gene3D" id="3.30.420.40">
    <property type="match status" value="2"/>
</dbReference>
<dbReference type="EMBL" id="CAMGZC010000528">
    <property type="protein sequence ID" value="CAI0648236.1"/>
    <property type="molecule type" value="Genomic_DNA"/>
</dbReference>
<name>A0A9W4RVU9_9PEZI</name>
<reference evidence="13" key="1">
    <citation type="submission" date="2022-08" db="EMBL/GenBank/DDBJ databases">
        <authorList>
            <person name="Giroux E."/>
            <person name="Giroux E."/>
        </authorList>
    </citation>
    <scope>NUCLEOTIDE SEQUENCE</scope>
    <source>
        <strain evidence="13">H1091258</strain>
    </source>
</reference>
<feature type="domain" description="Carbohydrate kinase FGGY N-terminal" evidence="11">
    <location>
        <begin position="32"/>
        <end position="285"/>
    </location>
</feature>
<dbReference type="Proteomes" id="UP001152533">
    <property type="component" value="Unassembled WGS sequence"/>
</dbReference>
<keyword evidence="14" id="KW-1185">Reference proteome</keyword>
<dbReference type="GO" id="GO:0005524">
    <property type="term" value="F:ATP binding"/>
    <property type="evidence" value="ECO:0007669"/>
    <property type="project" value="UniProtKB-KW"/>
</dbReference>
<dbReference type="InterPro" id="IPR018483">
    <property type="entry name" value="Carb_kinase_FGGY_CS"/>
</dbReference>
<dbReference type="Pfam" id="PF02782">
    <property type="entry name" value="FGGY_C"/>
    <property type="match status" value="1"/>
</dbReference>
<keyword evidence="7" id="KW-0319">Glycerol metabolism</keyword>
<evidence type="ECO:0000256" key="1">
    <source>
        <dbReference type="ARBA" id="ARBA00005190"/>
    </source>
</evidence>
<dbReference type="FunFam" id="3.30.420.40:FF:000085">
    <property type="entry name" value="Glycerol kinase 2"/>
    <property type="match status" value="1"/>
</dbReference>
<dbReference type="InterPro" id="IPR018485">
    <property type="entry name" value="FGGY_C"/>
</dbReference>
<dbReference type="PROSITE" id="PS00445">
    <property type="entry name" value="FGGY_KINASES_2"/>
    <property type="match status" value="1"/>
</dbReference>
<dbReference type="NCBIfam" id="NF000756">
    <property type="entry name" value="PRK00047.1"/>
    <property type="match status" value="1"/>
</dbReference>
<dbReference type="GO" id="GO:0004370">
    <property type="term" value="F:glycerol kinase activity"/>
    <property type="evidence" value="ECO:0007669"/>
    <property type="project" value="UniProtKB-EC"/>
</dbReference>
<evidence type="ECO:0000313" key="14">
    <source>
        <dbReference type="Proteomes" id="UP001152533"/>
    </source>
</evidence>
<dbReference type="GO" id="GO:0006071">
    <property type="term" value="P:glycerol metabolic process"/>
    <property type="evidence" value="ECO:0007669"/>
    <property type="project" value="UniProtKB-KW"/>
</dbReference>
<comment type="caution">
    <text evidence="13">The sequence shown here is derived from an EMBL/GenBank/DDBJ whole genome shotgun (WGS) entry which is preliminary data.</text>
</comment>
<dbReference type="InterPro" id="IPR043129">
    <property type="entry name" value="ATPase_NBD"/>
</dbReference>
<dbReference type="Pfam" id="PF00370">
    <property type="entry name" value="FGGY_N"/>
    <property type="match status" value="1"/>
</dbReference>
<evidence type="ECO:0000256" key="6">
    <source>
        <dbReference type="ARBA" id="ARBA00022777"/>
    </source>
</evidence>
<gene>
    <name evidence="13" type="ORF">CGXH109_LOCUS73648</name>
</gene>
<dbReference type="InterPro" id="IPR000577">
    <property type="entry name" value="Carb_kinase_FGGY"/>
</dbReference>
<keyword evidence="5" id="KW-0547">Nucleotide-binding</keyword>
<accession>A0A9W4RVU9</accession>
<sequence>MLSSLLPSRFKLSSNKMSSSAAANSQKPSFVGAIDQGTTSTRFLIFNPHGEVVATHQLEFKQIYPNPGWHEHDPEELVSSVEACIDGAVQAFETQGHSRDQIKAVGITNQRETTVLWDKTTGKALYNAIVWTDTRTKDLVRKLKHRLGASELTQRCGLPLSTYPSVGKLLWLIDNVPEVKDAYERGVLAFGTVDTWLVYKLNGGPSRDVYVSDPSNAARTMFMNIHTLQYDEDLIDWFRIDPKKVKLAKIVRSSDPEAYGTLANTALSGTKITGCLGDQSAALVGQKGFTAGLAKNTYGTGCFLLYNIGPKPVISSHGLLTTVAFDFGPGKTMYALEGSIAVAGSSVKFLVDNFGFMESSSKLSALAETVEDNGGCTFVTAFSGLFAPYWIDDARGTIFGITAYTQRGHIARATLEATCFQTKAILDSMEKDSGAALTELAVDGGMCNSDLVMQTQSDIIGIPVNRPGMRETTALGAAIAAGFAVGVWKSFDELNDVNLEGRTIFKPQITDEEAGKRFGRWEKAVQMSKGWSS</sequence>
<comment type="pathway">
    <text evidence="1">Polyol metabolism; glycerol degradation via glycerol kinase pathway; sn-glycerol 3-phosphate from glycerol: step 1/1.</text>
</comment>
<evidence type="ECO:0000256" key="5">
    <source>
        <dbReference type="ARBA" id="ARBA00022741"/>
    </source>
</evidence>
<keyword evidence="4 10" id="KW-0808">Transferase</keyword>
<evidence type="ECO:0000256" key="2">
    <source>
        <dbReference type="ARBA" id="ARBA00009156"/>
    </source>
</evidence>
<dbReference type="EC" id="2.7.1.30" evidence="3"/>
<evidence type="ECO:0000256" key="7">
    <source>
        <dbReference type="ARBA" id="ARBA00022798"/>
    </source>
</evidence>
<dbReference type="PROSITE" id="PS00933">
    <property type="entry name" value="FGGY_KINASES_1"/>
    <property type="match status" value="1"/>
</dbReference>
<evidence type="ECO:0000259" key="11">
    <source>
        <dbReference type="Pfam" id="PF00370"/>
    </source>
</evidence>
<dbReference type="SUPFAM" id="SSF53067">
    <property type="entry name" value="Actin-like ATPase domain"/>
    <property type="match status" value="2"/>
</dbReference>
<dbReference type="PIRSF" id="PIRSF000538">
    <property type="entry name" value="GlpK"/>
    <property type="match status" value="1"/>
</dbReference>
<evidence type="ECO:0000256" key="3">
    <source>
        <dbReference type="ARBA" id="ARBA00012099"/>
    </source>
</evidence>
<dbReference type="GO" id="GO:0005739">
    <property type="term" value="C:mitochondrion"/>
    <property type="evidence" value="ECO:0007669"/>
    <property type="project" value="TreeGrafter"/>
</dbReference>
<organism evidence="13 14">
    <name type="scientific">Colletotrichum noveboracense</name>
    <dbReference type="NCBI Taxonomy" id="2664923"/>
    <lineage>
        <taxon>Eukaryota</taxon>
        <taxon>Fungi</taxon>
        <taxon>Dikarya</taxon>
        <taxon>Ascomycota</taxon>
        <taxon>Pezizomycotina</taxon>
        <taxon>Sordariomycetes</taxon>
        <taxon>Hypocreomycetidae</taxon>
        <taxon>Glomerellales</taxon>
        <taxon>Glomerellaceae</taxon>
        <taxon>Colletotrichum</taxon>
        <taxon>Colletotrichum gloeosporioides species complex</taxon>
    </lineage>
</organism>
<protein>
    <recommendedName>
        <fullName evidence="3">glycerol kinase</fullName>
        <ecNumber evidence="3">2.7.1.30</ecNumber>
    </recommendedName>
    <alternativeName>
        <fullName evidence="9">ATP:glycerol 3-phosphotransferase</fullName>
    </alternativeName>
</protein>
<dbReference type="NCBIfam" id="TIGR01311">
    <property type="entry name" value="glycerol_kin"/>
    <property type="match status" value="1"/>
</dbReference>
<dbReference type="InterPro" id="IPR018484">
    <property type="entry name" value="FGGY_N"/>
</dbReference>
<dbReference type="PANTHER" id="PTHR10196">
    <property type="entry name" value="SUGAR KINASE"/>
    <property type="match status" value="1"/>
</dbReference>
<feature type="domain" description="Carbohydrate kinase FGGY C-terminal" evidence="12">
    <location>
        <begin position="295"/>
        <end position="484"/>
    </location>
</feature>
<evidence type="ECO:0000256" key="8">
    <source>
        <dbReference type="ARBA" id="ARBA00022840"/>
    </source>
</evidence>
<dbReference type="PANTHER" id="PTHR10196:SF75">
    <property type="entry name" value="GLYCEROL KINASE"/>
    <property type="match status" value="1"/>
</dbReference>
<dbReference type="GO" id="GO:0006641">
    <property type="term" value="P:triglyceride metabolic process"/>
    <property type="evidence" value="ECO:0007669"/>
    <property type="project" value="TreeGrafter"/>
</dbReference>
<evidence type="ECO:0000313" key="13">
    <source>
        <dbReference type="EMBL" id="CAI0648236.1"/>
    </source>
</evidence>
<dbReference type="InterPro" id="IPR042018">
    <property type="entry name" value="GK1-3_metazoan-type"/>
</dbReference>
<dbReference type="FunFam" id="3.30.420.40:FF:000086">
    <property type="entry name" value="Glycerol kinase"/>
    <property type="match status" value="1"/>
</dbReference>
<comment type="similarity">
    <text evidence="2 10">Belongs to the FGGY kinase family.</text>
</comment>
<dbReference type="GO" id="GO:0046167">
    <property type="term" value="P:glycerol-3-phosphate biosynthetic process"/>
    <property type="evidence" value="ECO:0007669"/>
    <property type="project" value="TreeGrafter"/>
</dbReference>
<dbReference type="CDD" id="cd07792">
    <property type="entry name" value="ASKHA_NBD_FGGY_GK1-3-like"/>
    <property type="match status" value="1"/>
</dbReference>
<keyword evidence="6 10" id="KW-0418">Kinase</keyword>
<keyword evidence="8" id="KW-0067">ATP-binding</keyword>
<evidence type="ECO:0000256" key="4">
    <source>
        <dbReference type="ARBA" id="ARBA00022679"/>
    </source>
</evidence>